<dbReference type="Proteomes" id="UP001150581">
    <property type="component" value="Unassembled WGS sequence"/>
</dbReference>
<comment type="caution">
    <text evidence="1">The sequence shown here is derived from an EMBL/GenBank/DDBJ whole genome shotgun (WGS) entry which is preliminary data.</text>
</comment>
<dbReference type="EMBL" id="JANBPG010000518">
    <property type="protein sequence ID" value="KAJ1895834.1"/>
    <property type="molecule type" value="Genomic_DNA"/>
</dbReference>
<evidence type="ECO:0000313" key="1">
    <source>
        <dbReference type="EMBL" id="KAJ1895834.1"/>
    </source>
</evidence>
<proteinExistence type="predicted"/>
<evidence type="ECO:0000313" key="2">
    <source>
        <dbReference type="Proteomes" id="UP001150581"/>
    </source>
</evidence>
<organism evidence="1 2">
    <name type="scientific">Kickxella alabastrina</name>
    <dbReference type="NCBI Taxonomy" id="61397"/>
    <lineage>
        <taxon>Eukaryota</taxon>
        <taxon>Fungi</taxon>
        <taxon>Fungi incertae sedis</taxon>
        <taxon>Zoopagomycota</taxon>
        <taxon>Kickxellomycotina</taxon>
        <taxon>Kickxellomycetes</taxon>
        <taxon>Kickxellales</taxon>
        <taxon>Kickxellaceae</taxon>
        <taxon>Kickxella</taxon>
    </lineage>
</organism>
<keyword evidence="2" id="KW-1185">Reference proteome</keyword>
<protein>
    <submittedName>
        <fullName evidence="1">Uncharacterized protein</fullName>
    </submittedName>
</protein>
<accession>A0ACC1IHS4</accession>
<gene>
    <name evidence="1" type="ORF">LPJ66_004351</name>
</gene>
<sequence length="196" mass="21259">MRCLLSISLLAIAALGMPRERIKVNNSIILDASVAPKSQPEIQASAMPQQPSEIPDHQFSQIVRNAFKRPPPTNIDSILEEPSEFATASNAADQLDDSVQNIELAGIEFPLTEVQLLDLGDDLDLASEADVPLTGTAEQRHYIERILESTVIATGNVINIGELIDIDINIGTGTGANAGSYSVTNSHRIQHQLRRQ</sequence>
<reference evidence="1" key="1">
    <citation type="submission" date="2022-07" db="EMBL/GenBank/DDBJ databases">
        <title>Phylogenomic reconstructions and comparative analyses of Kickxellomycotina fungi.</title>
        <authorList>
            <person name="Reynolds N.K."/>
            <person name="Stajich J.E."/>
            <person name="Barry K."/>
            <person name="Grigoriev I.V."/>
            <person name="Crous P."/>
            <person name="Smith M.E."/>
        </authorList>
    </citation>
    <scope>NUCLEOTIDE SEQUENCE</scope>
    <source>
        <strain evidence="1">Benny 63K</strain>
    </source>
</reference>
<name>A0ACC1IHS4_9FUNG</name>